<dbReference type="AlphaFoldDB" id="A0A918Y276"/>
<reference evidence="1" key="1">
    <citation type="journal article" date="2014" name="Int. J. Syst. Evol. Microbiol.">
        <title>Complete genome sequence of Corynebacterium casei LMG S-19264T (=DSM 44701T), isolated from a smear-ripened cheese.</title>
        <authorList>
            <consortium name="US DOE Joint Genome Institute (JGI-PGF)"/>
            <person name="Walter F."/>
            <person name="Albersmeier A."/>
            <person name="Kalinowski J."/>
            <person name="Ruckert C."/>
        </authorList>
    </citation>
    <scope>NUCLEOTIDE SEQUENCE</scope>
    <source>
        <strain evidence="1">JCM 4654</strain>
    </source>
</reference>
<dbReference type="EMBL" id="BMVF01000004">
    <property type="protein sequence ID" value="GHD87400.1"/>
    <property type="molecule type" value="Genomic_DNA"/>
</dbReference>
<sequence length="73" mass="7657">MYEMCAGVERHGGALVWHVMAKNTATTLCGTRLDRQVDGVNAQRAGHCSTCMALFGKLMTAPPVAGAPAATDH</sequence>
<comment type="caution">
    <text evidence="1">The sequence shown here is derived from an EMBL/GenBank/DDBJ whole genome shotgun (WGS) entry which is preliminary data.</text>
</comment>
<proteinExistence type="predicted"/>
<protein>
    <submittedName>
        <fullName evidence="1">Uncharacterized protein</fullName>
    </submittedName>
</protein>
<reference evidence="1" key="2">
    <citation type="submission" date="2020-09" db="EMBL/GenBank/DDBJ databases">
        <authorList>
            <person name="Sun Q."/>
            <person name="Ohkuma M."/>
        </authorList>
    </citation>
    <scope>NUCLEOTIDE SEQUENCE</scope>
    <source>
        <strain evidence="1">JCM 4654</strain>
    </source>
</reference>
<keyword evidence="2" id="KW-1185">Reference proteome</keyword>
<organism evidence="1 2">
    <name type="scientific">Streptomyces naganishii JCM 4654</name>
    <dbReference type="NCBI Taxonomy" id="1306179"/>
    <lineage>
        <taxon>Bacteria</taxon>
        <taxon>Bacillati</taxon>
        <taxon>Actinomycetota</taxon>
        <taxon>Actinomycetes</taxon>
        <taxon>Kitasatosporales</taxon>
        <taxon>Streptomycetaceae</taxon>
        <taxon>Streptomyces</taxon>
    </lineage>
</organism>
<evidence type="ECO:0000313" key="2">
    <source>
        <dbReference type="Proteomes" id="UP000608955"/>
    </source>
</evidence>
<gene>
    <name evidence="1" type="ORF">GCM10010508_19380</name>
</gene>
<name>A0A918Y276_9ACTN</name>
<evidence type="ECO:0000313" key="1">
    <source>
        <dbReference type="EMBL" id="GHD87400.1"/>
    </source>
</evidence>
<accession>A0A918Y276</accession>
<dbReference type="Proteomes" id="UP000608955">
    <property type="component" value="Unassembled WGS sequence"/>
</dbReference>